<organism evidence="2 3">
    <name type="scientific">Neoarthrinium moseri</name>
    <dbReference type="NCBI Taxonomy" id="1658444"/>
    <lineage>
        <taxon>Eukaryota</taxon>
        <taxon>Fungi</taxon>
        <taxon>Dikarya</taxon>
        <taxon>Ascomycota</taxon>
        <taxon>Pezizomycotina</taxon>
        <taxon>Sordariomycetes</taxon>
        <taxon>Xylariomycetidae</taxon>
        <taxon>Amphisphaeriales</taxon>
        <taxon>Apiosporaceae</taxon>
        <taxon>Neoarthrinium</taxon>
    </lineage>
</organism>
<dbReference type="PANTHER" id="PTHR34213">
    <property type="entry name" value="NUCLEAR TRANSPORT FACTOR 2 (NTF2) FAMILY PROTEIN"/>
    <property type="match status" value="1"/>
</dbReference>
<gene>
    <name evidence="2" type="ORF">JX265_000897</name>
</gene>
<protein>
    <submittedName>
        <fullName evidence="2">Uncharacterized protein</fullName>
    </submittedName>
</protein>
<comment type="caution">
    <text evidence="2">The sequence shown here is derived from an EMBL/GenBank/DDBJ whole genome shotgun (WGS) entry which is preliminary data.</text>
</comment>
<proteinExistence type="predicted"/>
<dbReference type="Proteomes" id="UP000829685">
    <property type="component" value="Unassembled WGS sequence"/>
</dbReference>
<keyword evidence="3" id="KW-1185">Reference proteome</keyword>
<evidence type="ECO:0000313" key="2">
    <source>
        <dbReference type="EMBL" id="KAI1880657.1"/>
    </source>
</evidence>
<evidence type="ECO:0000313" key="3">
    <source>
        <dbReference type="Proteomes" id="UP000829685"/>
    </source>
</evidence>
<reference evidence="2" key="1">
    <citation type="submission" date="2021-03" db="EMBL/GenBank/DDBJ databases">
        <title>Revisited historic fungal species revealed as producer of novel bioactive compounds through whole genome sequencing and comparative genomics.</title>
        <authorList>
            <person name="Vignolle G.A."/>
            <person name="Hochenegger N."/>
            <person name="Mach R.L."/>
            <person name="Mach-Aigner A.R."/>
            <person name="Javad Rahimi M."/>
            <person name="Salim K.A."/>
            <person name="Chan C.M."/>
            <person name="Lim L.B.L."/>
            <person name="Cai F."/>
            <person name="Druzhinina I.S."/>
            <person name="U'Ren J.M."/>
            <person name="Derntl C."/>
        </authorList>
    </citation>
    <scope>NUCLEOTIDE SEQUENCE</scope>
    <source>
        <strain evidence="2">TUCIM 5799</strain>
    </source>
</reference>
<feature type="compositionally biased region" description="Basic and acidic residues" evidence="1">
    <location>
        <begin position="27"/>
        <end position="50"/>
    </location>
</feature>
<name>A0A9Q0ARF2_9PEZI</name>
<dbReference type="EMBL" id="JAFIMR010000002">
    <property type="protein sequence ID" value="KAI1880657.1"/>
    <property type="molecule type" value="Genomic_DNA"/>
</dbReference>
<evidence type="ECO:0000256" key="1">
    <source>
        <dbReference type="SAM" id="MobiDB-lite"/>
    </source>
</evidence>
<feature type="compositionally biased region" description="Basic and acidic residues" evidence="1">
    <location>
        <begin position="7"/>
        <end position="20"/>
    </location>
</feature>
<dbReference type="PANTHER" id="PTHR34213:SF2">
    <property type="entry name" value="NUCLEAR TRANSPORT FACTOR 2 (NTF2) FAMILY PROTEIN"/>
    <property type="match status" value="1"/>
</dbReference>
<sequence>MSSNDHAVGENIEKTYEPHPDPQALTGHRDQSKNSKTGVDYEAHPERSVYVSPEKENIVKRICSLYSGSASKDDIPKIFKSESLKTEILSPSDTDLGQIVFKLQQRYTARAVNLSDVVNSLVSLSLDQQGKVKYHKDMWNEKDHSHEDIGKFFKELNGDHLTKITRPPSDL</sequence>
<accession>A0A9Q0ARF2</accession>
<feature type="region of interest" description="Disordered" evidence="1">
    <location>
        <begin position="1"/>
        <end position="50"/>
    </location>
</feature>
<dbReference type="AlphaFoldDB" id="A0A9Q0ARF2"/>